<evidence type="ECO:0000256" key="10">
    <source>
        <dbReference type="ARBA" id="ARBA00022723"/>
    </source>
</evidence>
<reference evidence="29" key="1">
    <citation type="submission" date="2005-10" db="EMBL/GenBank/DDBJ databases">
        <authorList>
            <person name="Loftus B.J."/>
            <person name="Nene V.M."/>
            <person name="Hannick L.I."/>
            <person name="Bidwell S."/>
            <person name="Haas B."/>
            <person name="Amedeo P."/>
            <person name="Orvis J."/>
            <person name="Wortman J.R."/>
            <person name="White O.R."/>
            <person name="Salzberg S."/>
            <person name="Shumway M."/>
            <person name="Koo H."/>
            <person name="Zhao Y."/>
            <person name="Holmes M."/>
            <person name="Miller J."/>
            <person name="Schatz M."/>
            <person name="Pop M."/>
            <person name="Pai G."/>
            <person name="Utterback T."/>
            <person name="Rogers Y.-H."/>
            <person name="Kravitz S."/>
            <person name="Fraser C.M."/>
        </authorList>
    </citation>
    <scope>NUCLEOTIDE SEQUENCE</scope>
    <source>
        <strain evidence="29">Liverpool</strain>
    </source>
</reference>
<dbReference type="Proteomes" id="UP000682892">
    <property type="component" value="Chromosome 3"/>
</dbReference>
<dbReference type="GO" id="GO:0043171">
    <property type="term" value="P:peptide catabolic process"/>
    <property type="evidence" value="ECO:0007669"/>
    <property type="project" value="TreeGrafter"/>
</dbReference>
<keyword evidence="11 25" id="KW-0732">Signal</keyword>
<keyword evidence="5 24" id="KW-0031">Aminopeptidase</keyword>
<evidence type="ECO:0000256" key="25">
    <source>
        <dbReference type="SAM" id="SignalP"/>
    </source>
</evidence>
<dbReference type="InterPro" id="IPR024571">
    <property type="entry name" value="ERAP1-like_C_dom"/>
</dbReference>
<feature type="signal peptide" evidence="25">
    <location>
        <begin position="1"/>
        <end position="19"/>
    </location>
</feature>
<evidence type="ECO:0000256" key="19">
    <source>
        <dbReference type="ARBA" id="ARBA00023180"/>
    </source>
</evidence>
<dbReference type="GO" id="GO:0006508">
    <property type="term" value="P:proteolysis"/>
    <property type="evidence" value="ECO:0007669"/>
    <property type="project" value="UniProtKB-KW"/>
</dbReference>
<evidence type="ECO:0000256" key="18">
    <source>
        <dbReference type="ARBA" id="ARBA00023157"/>
    </source>
</evidence>
<dbReference type="Gene3D" id="1.10.390.10">
    <property type="entry name" value="Neutral Protease Domain 2"/>
    <property type="match status" value="1"/>
</dbReference>
<dbReference type="GO" id="GO:0070006">
    <property type="term" value="F:metalloaminopeptidase activity"/>
    <property type="evidence" value="ECO:0007669"/>
    <property type="project" value="TreeGrafter"/>
</dbReference>
<keyword evidence="16 24" id="KW-0482">Metalloprotease</keyword>
<keyword evidence="14" id="KW-0735">Signal-anchor</keyword>
<evidence type="ECO:0000256" key="13">
    <source>
        <dbReference type="ARBA" id="ARBA00022833"/>
    </source>
</evidence>
<dbReference type="HOGENOM" id="CLU_003705_2_0_1"/>
<proteinExistence type="inferred from homology"/>
<dbReference type="InterPro" id="IPR050344">
    <property type="entry name" value="Peptidase_M1_aminopeptidases"/>
</dbReference>
<dbReference type="Pfam" id="PF17900">
    <property type="entry name" value="Peptidase_M1_N"/>
    <property type="match status" value="1"/>
</dbReference>
<dbReference type="FunFam" id="2.60.40.1730:FF:000012">
    <property type="entry name" value="Aminopeptidase N"/>
    <property type="match status" value="1"/>
</dbReference>
<protein>
    <recommendedName>
        <fullName evidence="24">Aminopeptidase</fullName>
        <ecNumber evidence="24">3.4.11.-</ecNumber>
    </recommendedName>
</protein>
<dbReference type="InterPro" id="IPR045357">
    <property type="entry name" value="Aminopeptidase_N-like_N"/>
</dbReference>
<feature type="binding site" evidence="22">
    <location>
        <position position="354"/>
    </location>
    <ligand>
        <name>Zn(2+)</name>
        <dbReference type="ChEBI" id="CHEBI:29105"/>
        <note>catalytic</note>
    </ligand>
</feature>
<evidence type="ECO:0000256" key="17">
    <source>
        <dbReference type="ARBA" id="ARBA00023136"/>
    </source>
</evidence>
<dbReference type="GO" id="GO:0005886">
    <property type="term" value="C:plasma membrane"/>
    <property type="evidence" value="ECO:0007669"/>
    <property type="project" value="UniProtKB-SubCell"/>
</dbReference>
<dbReference type="EC" id="3.4.11.-" evidence="24"/>
<name>Q16ZL5_AEDAE</name>
<dbReference type="CDD" id="cd09601">
    <property type="entry name" value="M1_APN-Q_like"/>
    <property type="match status" value="1"/>
</dbReference>
<feature type="active site" description="Proton acceptor" evidence="21">
    <location>
        <position position="351"/>
    </location>
</feature>
<feature type="binding site" evidence="22">
    <location>
        <position position="350"/>
    </location>
    <ligand>
        <name>Zn(2+)</name>
        <dbReference type="ChEBI" id="CHEBI:29105"/>
        <note>catalytic</note>
    </ligand>
</feature>
<dbReference type="AlphaFoldDB" id="Q16ZL5"/>
<dbReference type="Pfam" id="PF11838">
    <property type="entry name" value="ERAP1_C"/>
    <property type="match status" value="1"/>
</dbReference>
<evidence type="ECO:0000256" key="4">
    <source>
        <dbReference type="ARBA" id="ARBA00010136"/>
    </source>
</evidence>
<reference evidence="29" key="2">
    <citation type="journal article" date="2007" name="Science">
        <title>Genome sequence of Aedes aegypti, a major arbovirus vector.</title>
        <authorList>
            <person name="Nene V."/>
            <person name="Wortman J.R."/>
            <person name="Lawson D."/>
            <person name="Haas B."/>
            <person name="Kodira C."/>
            <person name="Tu Z.J."/>
            <person name="Loftus B."/>
            <person name="Xi Z."/>
            <person name="Megy K."/>
            <person name="Grabherr M."/>
            <person name="Ren Q."/>
            <person name="Zdobnov E.M."/>
            <person name="Lobo N.F."/>
            <person name="Campbell K.S."/>
            <person name="Brown S.E."/>
            <person name="Bonaldo M.F."/>
            <person name="Zhu J."/>
            <person name="Sinkins S.P."/>
            <person name="Hogenkamp D.G."/>
            <person name="Amedeo P."/>
            <person name="Arensburger P."/>
            <person name="Atkinson P.W."/>
            <person name="Bidwell S."/>
            <person name="Biedler J."/>
            <person name="Birney E."/>
            <person name="Bruggner R.V."/>
            <person name="Costas J."/>
            <person name="Coy M.R."/>
            <person name="Crabtree J."/>
            <person name="Crawford M."/>
            <person name="Debruyn B."/>
            <person name="Decaprio D."/>
            <person name="Eiglmeier K."/>
            <person name="Eisenstadt E."/>
            <person name="El-Dorry H."/>
            <person name="Gelbart W.M."/>
            <person name="Gomes S.L."/>
            <person name="Hammond M."/>
            <person name="Hannick L.I."/>
            <person name="Hogan J.R."/>
            <person name="Holmes M.H."/>
            <person name="Jaffe D."/>
            <person name="Johnston J.S."/>
            <person name="Kennedy R.C."/>
            <person name="Koo H."/>
            <person name="Kravitz S."/>
            <person name="Kriventseva E.V."/>
            <person name="Kulp D."/>
            <person name="Labutti K."/>
            <person name="Lee E."/>
            <person name="Li S."/>
            <person name="Lovin D.D."/>
            <person name="Mao C."/>
            <person name="Mauceli E."/>
            <person name="Menck C.F."/>
            <person name="Miller J.R."/>
            <person name="Montgomery P."/>
            <person name="Mori A."/>
            <person name="Nascimento A.L."/>
            <person name="Naveira H.F."/>
            <person name="Nusbaum C."/>
            <person name="O'leary S."/>
            <person name="Orvis J."/>
            <person name="Pertea M."/>
            <person name="Quesneville H."/>
            <person name="Reidenbach K.R."/>
            <person name="Rogers Y.H."/>
            <person name="Roth C.W."/>
            <person name="Schneider J.R."/>
            <person name="Schatz M."/>
            <person name="Shumway M."/>
            <person name="Stanke M."/>
            <person name="Stinson E.O."/>
            <person name="Tubio J.M."/>
            <person name="Vanzee J.P."/>
            <person name="Verjovski-Almeida S."/>
            <person name="Werner D."/>
            <person name="White O."/>
            <person name="Wyder S."/>
            <person name="Zeng Q."/>
            <person name="Zhao Q."/>
            <person name="Zhao Y."/>
            <person name="Hill C.A."/>
            <person name="Raikhel A.S."/>
            <person name="Soares M.B."/>
            <person name="Knudson D.L."/>
            <person name="Lee N.H."/>
            <person name="Galagan J."/>
            <person name="Salzberg S.L."/>
            <person name="Paulsen I.T."/>
            <person name="Dimopoulos G."/>
            <person name="Collins F.H."/>
            <person name="Birren B."/>
            <person name="Fraser-Liggett C.M."/>
            <person name="Severson D.W."/>
        </authorList>
    </citation>
    <scope>NUCLEOTIDE SEQUENCE [LARGE SCALE GENOMIC DNA]</scope>
    <source>
        <strain evidence="29">Liverpool</strain>
    </source>
</reference>
<keyword evidence="18" id="KW-1015">Disulfide bond</keyword>
<dbReference type="EMBL" id="CH477489">
    <property type="protein sequence ID" value="EAT40059.1"/>
    <property type="molecule type" value="Genomic_DNA"/>
</dbReference>
<sequence length="921" mass="104564">MGFIQNLLLLSAGASIVLSAARFPIDQDPSIEEINPAKFLVIDPSFRLPKTSVPTHYAIHLKTTVHDGDTAFQGSVDIHLDVTEPTDKITLNSRDLEILSATLTHVQGTGLILLYHPTSSYDERTEQLTLHFSSTLETGSYVLSIAFNGYLLRYDRMGFLRKSYRDNASATRYLAVTHFEPTGARMAFPCYDEPTLRATFTVSIHHHKSYNAIANMPQDGPVVVDWEDPNYVTTIFLKSPKMSTYLLAFVVSDFETLSAGQQLIHARPNAIQDAEFSLNAGVKILQKLREYTGVAFYDYLPKIAQIAVPDWTSGAMENWGLVTYSESGLLYNADVNSYRVKISAITTIAHEYTHQWFGDLVAVDWTYLWMKEGFATLYGYYIAQLTYSDDQYMDLFQLNSVHQALAQDSRLSTRPMNWHVNTAAEIYGLFDTVAYQKAGSVLNMFRIVFGDENWSRGLNAYLQKHALSFATAEDLYAALESAIDSPDAMTVKQIMESWTEAAGYPVLNVRRDYNKNTVLISQERFLSDSREPSDHVWYIPYNFADEKHQDFALDSFDWLTKKADEFEVDTEPDRWMIFNRQQFGLYRVNYDSRNWELLIQAMTQNPNSIHHINRAQLIDDAFNLARADLLDFSIVLRMLTGLAHEQDYLPWAAADKVLSYLNNKLRGTVHQERFERYVSSLISTVYPTLATDSVAADESLKDKYIKHLISTWACRIDHSDCRQKAQSSFRNEIYTDAKVAPDVQTVSYCYGAQRATDEEFLYLYRRMFNSMNEGERSLIISALGCVESKEQLKAFLTSSIGAGVGVEVNYSERERPQVLQAVYSAGRIGVDALIDFLNNWDMADDLIYWLEQPVFNSAIANIASRTNSVEEFDRLKKLLETVGTLAPGNVVNAALATVKANLDWYDSLEGLVVAEFFEHYA</sequence>
<keyword evidence="19" id="KW-0325">Glycoprotein</keyword>
<evidence type="ECO:0000259" key="26">
    <source>
        <dbReference type="Pfam" id="PF01433"/>
    </source>
</evidence>
<dbReference type="PhylomeDB" id="Q16ZL5"/>
<dbReference type="SUPFAM" id="SSF63737">
    <property type="entry name" value="Leukotriene A4 hydrolase N-terminal domain"/>
    <property type="match status" value="1"/>
</dbReference>
<evidence type="ECO:0000256" key="9">
    <source>
        <dbReference type="ARBA" id="ARBA00022692"/>
    </source>
</evidence>
<dbReference type="Gene3D" id="2.60.40.1910">
    <property type="match status" value="1"/>
</dbReference>
<feature type="domain" description="Peptidase M1 membrane alanine aminopeptidase" evidence="26">
    <location>
        <begin position="276"/>
        <end position="498"/>
    </location>
</feature>
<keyword evidence="20" id="KW-0449">Lipoprotein</keyword>
<keyword evidence="6" id="KW-1003">Cell membrane</keyword>
<evidence type="ECO:0000256" key="24">
    <source>
        <dbReference type="RuleBase" id="RU364040"/>
    </source>
</evidence>
<dbReference type="GO" id="GO:0005737">
    <property type="term" value="C:cytoplasm"/>
    <property type="evidence" value="ECO:0007669"/>
    <property type="project" value="TreeGrafter"/>
</dbReference>
<accession>Q16ZL5</accession>
<dbReference type="PRINTS" id="PR00756">
    <property type="entry name" value="ALADIPTASE"/>
</dbReference>
<keyword evidence="15" id="KW-1133">Transmembrane helix</keyword>
<dbReference type="InterPro" id="IPR014782">
    <property type="entry name" value="Peptidase_M1_dom"/>
</dbReference>
<dbReference type="PANTHER" id="PTHR11533:SF290">
    <property type="entry name" value="AMINOPEPTIDASE"/>
    <property type="match status" value="1"/>
</dbReference>
<evidence type="ECO:0000256" key="3">
    <source>
        <dbReference type="ARBA" id="ARBA00004609"/>
    </source>
</evidence>
<evidence type="ECO:0000256" key="5">
    <source>
        <dbReference type="ARBA" id="ARBA00022438"/>
    </source>
</evidence>
<dbReference type="VEuPathDB" id="VectorBase:AAEL008162"/>
<evidence type="ECO:0000256" key="23">
    <source>
        <dbReference type="PIRSR" id="PIRSR634016-4"/>
    </source>
</evidence>
<reference evidence="29" key="3">
    <citation type="submission" date="2012-09" db="EMBL/GenBank/DDBJ databases">
        <authorList>
            <consortium name="VectorBase"/>
        </authorList>
    </citation>
    <scope>NUCLEOTIDE SEQUENCE</scope>
    <source>
        <strain evidence="29">Liverpool</strain>
    </source>
</reference>
<feature type="domain" description="ERAP1-like C-terminal" evidence="27">
    <location>
        <begin position="575"/>
        <end position="899"/>
    </location>
</feature>
<evidence type="ECO:0000259" key="28">
    <source>
        <dbReference type="Pfam" id="PF17900"/>
    </source>
</evidence>
<evidence type="ECO:0000256" key="14">
    <source>
        <dbReference type="ARBA" id="ARBA00022968"/>
    </source>
</evidence>
<dbReference type="FunFam" id="2.60.40.1910:FF:000008">
    <property type="entry name" value="Aminopeptidase"/>
    <property type="match status" value="1"/>
</dbReference>
<feature type="domain" description="Aminopeptidase N-like N-terminal" evidence="28">
    <location>
        <begin position="53"/>
        <end position="246"/>
    </location>
</feature>
<feature type="binding site" evidence="22">
    <location>
        <position position="372"/>
    </location>
    <ligand>
        <name>Zn(2+)</name>
        <dbReference type="ChEBI" id="CHEBI:29105"/>
        <note>catalytic</note>
    </ligand>
</feature>
<dbReference type="GO" id="GO:0016285">
    <property type="term" value="F:alanyl aminopeptidase activity"/>
    <property type="evidence" value="ECO:0007669"/>
    <property type="project" value="UniProtKB-EC"/>
</dbReference>
<evidence type="ECO:0000256" key="22">
    <source>
        <dbReference type="PIRSR" id="PIRSR634016-3"/>
    </source>
</evidence>
<organism evidence="29 30">
    <name type="scientific">Aedes aegypti</name>
    <name type="common">Yellowfever mosquito</name>
    <name type="synonym">Culex aegypti</name>
    <dbReference type="NCBI Taxonomy" id="7159"/>
    <lineage>
        <taxon>Eukaryota</taxon>
        <taxon>Metazoa</taxon>
        <taxon>Ecdysozoa</taxon>
        <taxon>Arthropoda</taxon>
        <taxon>Hexapoda</taxon>
        <taxon>Insecta</taxon>
        <taxon>Pterygota</taxon>
        <taxon>Neoptera</taxon>
        <taxon>Endopterygota</taxon>
        <taxon>Diptera</taxon>
        <taxon>Nematocera</taxon>
        <taxon>Culicoidea</taxon>
        <taxon>Culicidae</taxon>
        <taxon>Culicinae</taxon>
        <taxon>Aedini</taxon>
        <taxon>Aedes</taxon>
        <taxon>Stegomyia</taxon>
    </lineage>
</organism>
<evidence type="ECO:0000259" key="27">
    <source>
        <dbReference type="Pfam" id="PF11838"/>
    </source>
</evidence>
<dbReference type="PANTHER" id="PTHR11533">
    <property type="entry name" value="PROTEASE M1 ZINC METALLOPROTEASE"/>
    <property type="match status" value="1"/>
</dbReference>
<dbReference type="FunFam" id="1.10.390.10:FF:000013">
    <property type="entry name" value="Aminopeptidase N"/>
    <property type="match status" value="1"/>
</dbReference>
<evidence type="ECO:0000256" key="8">
    <source>
        <dbReference type="ARBA" id="ARBA00022670"/>
    </source>
</evidence>
<dbReference type="FunFam" id="1.25.50.20:FF:000001">
    <property type="entry name" value="Aminopeptidase"/>
    <property type="match status" value="1"/>
</dbReference>
<dbReference type="STRING" id="7159.Q16ZL5"/>
<evidence type="ECO:0000256" key="11">
    <source>
        <dbReference type="ARBA" id="ARBA00022729"/>
    </source>
</evidence>
<keyword evidence="7" id="KW-0336">GPI-anchor</keyword>
<dbReference type="InterPro" id="IPR027268">
    <property type="entry name" value="Peptidase_M4/M1_CTD_sf"/>
</dbReference>
<feature type="site" description="Transition state stabilizer" evidence="23">
    <location>
        <position position="435"/>
    </location>
</feature>
<evidence type="ECO:0000256" key="15">
    <source>
        <dbReference type="ARBA" id="ARBA00022989"/>
    </source>
</evidence>
<gene>
    <name evidence="29" type="ORF">AaeL_AAEL008158</name>
</gene>
<dbReference type="eggNOG" id="KOG1046">
    <property type="taxonomic scope" value="Eukaryota"/>
</dbReference>
<keyword evidence="9" id="KW-0812">Transmembrane</keyword>
<dbReference type="SUPFAM" id="SSF55486">
    <property type="entry name" value="Metalloproteases ('zincins'), catalytic domain"/>
    <property type="match status" value="1"/>
</dbReference>
<evidence type="ECO:0000256" key="16">
    <source>
        <dbReference type="ARBA" id="ARBA00023049"/>
    </source>
</evidence>
<keyword evidence="13 22" id="KW-0862">Zinc</keyword>
<dbReference type="GO" id="GO:0042277">
    <property type="term" value="F:peptide binding"/>
    <property type="evidence" value="ECO:0007669"/>
    <property type="project" value="TreeGrafter"/>
</dbReference>
<evidence type="ECO:0000256" key="7">
    <source>
        <dbReference type="ARBA" id="ARBA00022622"/>
    </source>
</evidence>
<keyword evidence="10 22" id="KW-0479">Metal-binding</keyword>
<dbReference type="Gene3D" id="2.60.40.1730">
    <property type="entry name" value="tricorn interacting facor f3 domain"/>
    <property type="match status" value="1"/>
</dbReference>
<evidence type="ECO:0000313" key="29">
    <source>
        <dbReference type="EMBL" id="EAT40059.1"/>
    </source>
</evidence>
<evidence type="ECO:0000256" key="20">
    <source>
        <dbReference type="ARBA" id="ARBA00023288"/>
    </source>
</evidence>
<comment type="subcellular location">
    <subcellularLocation>
        <location evidence="3">Cell membrane</location>
        <topology evidence="3">Lipid-anchor</topology>
        <topology evidence="3">GPI-anchor</topology>
    </subcellularLocation>
    <subcellularLocation>
        <location evidence="2">Membrane</location>
        <topology evidence="2">Single-pass type II membrane protein</topology>
    </subcellularLocation>
</comment>
<dbReference type="InterPro" id="IPR034016">
    <property type="entry name" value="M1_APN-typ"/>
</dbReference>
<evidence type="ECO:0000256" key="2">
    <source>
        <dbReference type="ARBA" id="ARBA00004606"/>
    </source>
</evidence>
<dbReference type="InterPro" id="IPR042097">
    <property type="entry name" value="Aminopeptidase_N-like_N_sf"/>
</dbReference>
<comment type="similarity">
    <text evidence="4 24">Belongs to the peptidase M1 family.</text>
</comment>
<dbReference type="Gene3D" id="1.25.50.20">
    <property type="match status" value="1"/>
</dbReference>
<keyword evidence="8 24" id="KW-0645">Protease</keyword>
<dbReference type="GO" id="GO:0098552">
    <property type="term" value="C:side of membrane"/>
    <property type="evidence" value="ECO:0007669"/>
    <property type="project" value="UniProtKB-KW"/>
</dbReference>
<dbReference type="GO" id="GO:0008270">
    <property type="term" value="F:zinc ion binding"/>
    <property type="evidence" value="ECO:0007669"/>
    <property type="project" value="UniProtKB-UniRule"/>
</dbReference>
<evidence type="ECO:0000256" key="12">
    <source>
        <dbReference type="ARBA" id="ARBA00022801"/>
    </source>
</evidence>
<evidence type="ECO:0000256" key="1">
    <source>
        <dbReference type="ARBA" id="ARBA00000098"/>
    </source>
</evidence>
<dbReference type="PaxDb" id="7159-AAEL008158-PA"/>
<evidence type="ECO:0000256" key="21">
    <source>
        <dbReference type="PIRSR" id="PIRSR634016-1"/>
    </source>
</evidence>
<keyword evidence="17" id="KW-0472">Membrane</keyword>
<evidence type="ECO:0000256" key="6">
    <source>
        <dbReference type="ARBA" id="ARBA00022475"/>
    </source>
</evidence>
<dbReference type="Pfam" id="PF01433">
    <property type="entry name" value="Peptidase_M1"/>
    <property type="match status" value="1"/>
</dbReference>
<dbReference type="InterPro" id="IPR001930">
    <property type="entry name" value="Peptidase_M1"/>
</dbReference>
<comment type="catalytic activity">
    <reaction evidence="1">
        <text>Release of an N-terminal amino acid, Xaa-|-Yaa- from a peptide, amide or arylamide. Xaa is preferably Ala, but may be most amino acids including Pro (slow action). When a terminal hydrophobic residue is followed by a prolyl residue, the two may be released as an intact Xaa-Pro dipeptide.</text>
        <dbReference type="EC" id="3.4.11.2"/>
    </reaction>
</comment>
<keyword evidence="12 24" id="KW-0378">Hydrolase</keyword>
<evidence type="ECO:0000313" key="30">
    <source>
        <dbReference type="Proteomes" id="UP000682892"/>
    </source>
</evidence>
<dbReference type="GO" id="GO:0005615">
    <property type="term" value="C:extracellular space"/>
    <property type="evidence" value="ECO:0007669"/>
    <property type="project" value="TreeGrafter"/>
</dbReference>
<feature type="chain" id="PRO_5014307524" description="Aminopeptidase" evidence="25">
    <location>
        <begin position="20"/>
        <end position="921"/>
    </location>
</feature>
<comment type="cofactor">
    <cofactor evidence="22 24">
        <name>Zn(2+)</name>
        <dbReference type="ChEBI" id="CHEBI:29105"/>
    </cofactor>
    <text evidence="22 24">Binds 1 zinc ion per subunit.</text>
</comment>
<dbReference type="OMA" id="VFGDENW"/>